<dbReference type="Pfam" id="PF07885">
    <property type="entry name" value="Ion_trans_2"/>
    <property type="match status" value="1"/>
</dbReference>
<dbReference type="Gene3D" id="1.10.287.70">
    <property type="match status" value="1"/>
</dbReference>
<dbReference type="GO" id="GO:0005249">
    <property type="term" value="F:voltage-gated potassium channel activity"/>
    <property type="evidence" value="ECO:0007669"/>
    <property type="project" value="InterPro"/>
</dbReference>
<organism evidence="10 11">
    <name type="scientific">Colwellia chukchiensis</name>
    <dbReference type="NCBI Taxonomy" id="641665"/>
    <lineage>
        <taxon>Bacteria</taxon>
        <taxon>Pseudomonadati</taxon>
        <taxon>Pseudomonadota</taxon>
        <taxon>Gammaproteobacteria</taxon>
        <taxon>Alteromonadales</taxon>
        <taxon>Colwelliaceae</taxon>
        <taxon>Colwellia</taxon>
    </lineage>
</organism>
<evidence type="ECO:0000256" key="2">
    <source>
        <dbReference type="ARBA" id="ARBA00022448"/>
    </source>
</evidence>
<evidence type="ECO:0000313" key="10">
    <source>
        <dbReference type="EMBL" id="SEK68506.1"/>
    </source>
</evidence>
<keyword evidence="7 10" id="KW-0407">Ion channel</keyword>
<feature type="transmembrane region" description="Helical" evidence="8">
    <location>
        <begin position="29"/>
        <end position="52"/>
    </location>
</feature>
<keyword evidence="3 8" id="KW-0812">Transmembrane</keyword>
<dbReference type="PANTHER" id="PTHR11537">
    <property type="entry name" value="VOLTAGE-GATED POTASSIUM CHANNEL"/>
    <property type="match status" value="1"/>
</dbReference>
<dbReference type="SUPFAM" id="SSF81324">
    <property type="entry name" value="Voltage-gated potassium channels"/>
    <property type="match status" value="1"/>
</dbReference>
<evidence type="ECO:0000256" key="3">
    <source>
        <dbReference type="ARBA" id="ARBA00022692"/>
    </source>
</evidence>
<sequence>MSFVFQNIANKSGLCSVDEFGVVNYKTRFIALMSILLMLSFVLLFGYITYHAEMGVAGATISDFSDAIWLMVMASTTIGFGDHYPVTTLGRTMVTLMFIFGVGIIGGLGALIAAKIFGFSDTNVKNRELRKQNAEIYQKLLTLEQLLLKDK</sequence>
<dbReference type="EMBL" id="FOBI01000002">
    <property type="protein sequence ID" value="SEK68506.1"/>
    <property type="molecule type" value="Genomic_DNA"/>
</dbReference>
<evidence type="ECO:0000256" key="6">
    <source>
        <dbReference type="ARBA" id="ARBA00023136"/>
    </source>
</evidence>
<evidence type="ECO:0000256" key="5">
    <source>
        <dbReference type="ARBA" id="ARBA00023065"/>
    </source>
</evidence>
<reference evidence="11" key="1">
    <citation type="submission" date="2016-10" db="EMBL/GenBank/DDBJ databases">
        <authorList>
            <person name="Varghese N."/>
            <person name="Submissions S."/>
        </authorList>
    </citation>
    <scope>NUCLEOTIDE SEQUENCE [LARGE SCALE GENOMIC DNA]</scope>
    <source>
        <strain evidence="11">CGMCC 1.9127</strain>
    </source>
</reference>
<keyword evidence="11" id="KW-1185">Reference proteome</keyword>
<keyword evidence="5" id="KW-0406">Ion transport</keyword>
<evidence type="ECO:0000256" key="8">
    <source>
        <dbReference type="SAM" id="Phobius"/>
    </source>
</evidence>
<dbReference type="OrthoDB" id="9799090at2"/>
<keyword evidence="6 8" id="KW-0472">Membrane</keyword>
<evidence type="ECO:0000256" key="7">
    <source>
        <dbReference type="ARBA" id="ARBA00023303"/>
    </source>
</evidence>
<dbReference type="GO" id="GO:0008076">
    <property type="term" value="C:voltage-gated potassium channel complex"/>
    <property type="evidence" value="ECO:0007669"/>
    <property type="project" value="InterPro"/>
</dbReference>
<protein>
    <submittedName>
        <fullName evidence="10">Voltage-gated potassium channel</fullName>
    </submittedName>
</protein>
<evidence type="ECO:0000259" key="9">
    <source>
        <dbReference type="Pfam" id="PF07885"/>
    </source>
</evidence>
<dbReference type="GO" id="GO:0001508">
    <property type="term" value="P:action potential"/>
    <property type="evidence" value="ECO:0007669"/>
    <property type="project" value="TreeGrafter"/>
</dbReference>
<dbReference type="InterPro" id="IPR013099">
    <property type="entry name" value="K_chnl_dom"/>
</dbReference>
<dbReference type="STRING" id="641665.GCA_002104455_01822"/>
<feature type="transmembrane region" description="Helical" evidence="8">
    <location>
        <begin position="64"/>
        <end position="81"/>
    </location>
</feature>
<feature type="domain" description="Potassium channel" evidence="9">
    <location>
        <begin position="38"/>
        <end position="114"/>
    </location>
</feature>
<gene>
    <name evidence="10" type="ORF">SAMN05216262_102111</name>
</gene>
<name>A0A1H7J1J7_9GAMM</name>
<proteinExistence type="predicted"/>
<comment type="subcellular location">
    <subcellularLocation>
        <location evidence="1">Membrane</location>
        <topology evidence="1">Multi-pass membrane protein</topology>
    </subcellularLocation>
</comment>
<dbReference type="AlphaFoldDB" id="A0A1H7J1J7"/>
<accession>A0A1H7J1J7</accession>
<dbReference type="RefSeq" id="WP_085283755.1">
    <property type="nucleotide sequence ID" value="NZ_FOBI01000002.1"/>
</dbReference>
<dbReference type="InterPro" id="IPR028325">
    <property type="entry name" value="VG_K_chnl"/>
</dbReference>
<keyword evidence="4 8" id="KW-1133">Transmembrane helix</keyword>
<dbReference type="PANTHER" id="PTHR11537:SF254">
    <property type="entry name" value="POTASSIUM VOLTAGE-GATED CHANNEL PROTEIN SHAB"/>
    <property type="match status" value="1"/>
</dbReference>
<keyword evidence="2" id="KW-0813">Transport</keyword>
<dbReference type="Proteomes" id="UP000199297">
    <property type="component" value="Unassembled WGS sequence"/>
</dbReference>
<evidence type="ECO:0000256" key="4">
    <source>
        <dbReference type="ARBA" id="ARBA00022989"/>
    </source>
</evidence>
<evidence type="ECO:0000313" key="11">
    <source>
        <dbReference type="Proteomes" id="UP000199297"/>
    </source>
</evidence>
<evidence type="ECO:0000256" key="1">
    <source>
        <dbReference type="ARBA" id="ARBA00004141"/>
    </source>
</evidence>
<feature type="transmembrane region" description="Helical" evidence="8">
    <location>
        <begin position="93"/>
        <end position="117"/>
    </location>
</feature>